<evidence type="ECO:0000313" key="3">
    <source>
        <dbReference type="EMBL" id="AGH60160.1"/>
    </source>
</evidence>
<evidence type="ECO:0000256" key="1">
    <source>
        <dbReference type="SAM" id="MobiDB-lite"/>
    </source>
</evidence>
<dbReference type="VEuPathDB" id="TriTrypDB:Tb427_000540600"/>
<dbReference type="AlphaFoldDB" id="M4TB32"/>
<proteinExistence type="predicted"/>
<sequence length="454" mass="49253">MTDGSLRGARCALLLLLHPENLIAADNTDAAAKTVTDRFSEAKYIKALAMHALAEAHSHDAAIDNLKTHVSAWELAAAKTEDLNEKVCFLLQEKGARSLETTAKDAEDLKQKTSRLLEVLNSRYGAVMALLKTKQAISTQATTTTAAHGSQTQCQQILTVSSDGDAGCDFRDVSATGPIKSAPINLAQAKALKLLAKQDLKPNILTIKTYVKGTLGNINQAYENGKCKDRATGTSDFIKIDVETTKSAGPSDVPDTPLYETKDGTNKCKEINDRSQKTHMDNEIIANSVCNYKTATRPQPLNPSELSESTITTDEESLRLAATLLPSVGAAPTLNDAQKKQELKNKLKKIYGTESKDMQRDFVTALQTLSGTYHGGTKYHSDKIINIAKNSNTNKALIWLTAQKVEAKDAIAPQSATNKGEECKIHKPQKTCEEKGCKWKGMTDTEGTCETKPV</sequence>
<evidence type="ECO:0000256" key="2">
    <source>
        <dbReference type="SAM" id="SignalP"/>
    </source>
</evidence>
<organism evidence="3">
    <name type="scientific">Trypanosoma brucei</name>
    <dbReference type="NCBI Taxonomy" id="5691"/>
    <lineage>
        <taxon>Eukaryota</taxon>
        <taxon>Discoba</taxon>
        <taxon>Euglenozoa</taxon>
        <taxon>Kinetoplastea</taxon>
        <taxon>Metakinetoplastina</taxon>
        <taxon>Trypanosomatida</taxon>
        <taxon>Trypanosomatidae</taxon>
        <taxon>Trypanosoma</taxon>
    </lineage>
</organism>
<reference evidence="3" key="1">
    <citation type="submission" date="2013-02" db="EMBL/GenBank/DDBJ databases">
        <authorList>
            <person name="Cross G.A.M."/>
            <person name="Kim H.-S."/>
            <person name="Wickstead B."/>
        </authorList>
    </citation>
    <scope>NUCLEOTIDE SEQUENCE</scope>
    <source>
        <strain evidence="3">Lister 427</strain>
    </source>
</reference>
<dbReference type="EMBL" id="KC612729">
    <property type="protein sequence ID" value="AGH60160.1"/>
    <property type="molecule type" value="Genomic_DNA"/>
</dbReference>
<keyword evidence="2" id="KW-0732">Signal</keyword>
<name>M4TB32_9TRYP</name>
<feature type="region of interest" description="Disordered" evidence="1">
    <location>
        <begin position="246"/>
        <end position="265"/>
    </location>
</feature>
<protein>
    <submittedName>
        <fullName evidence="3">Variant surface glycoprotein 1222</fullName>
    </submittedName>
</protein>
<accession>M4TB32</accession>
<feature type="signal peptide" evidence="2">
    <location>
        <begin position="1"/>
        <end position="24"/>
    </location>
</feature>
<feature type="chain" id="PRO_5004058420" evidence="2">
    <location>
        <begin position="25"/>
        <end position="454"/>
    </location>
</feature>
<reference evidence="3" key="2">
    <citation type="journal article" date="2014" name="Mol. Biochem. Parasitol.">
        <title>Capturing the variant surface glycoprotein repertoire (the VSGnome) of Trypanosoma brucei Lister 427.</title>
        <authorList>
            <person name="Cross G.A."/>
            <person name="Kim H.S."/>
            <person name="Wickstead B."/>
        </authorList>
    </citation>
    <scope>NUCLEOTIDE SEQUENCE</scope>
    <source>
        <strain evidence="3">Lister 427</strain>
    </source>
</reference>